<gene>
    <name evidence="14" type="ORF">G8770_01810</name>
</gene>
<evidence type="ECO:0000256" key="1">
    <source>
        <dbReference type="ARBA" id="ARBA00001947"/>
    </source>
</evidence>
<feature type="transmembrane region" description="Helical" evidence="12">
    <location>
        <begin position="17"/>
        <end position="43"/>
    </location>
</feature>
<evidence type="ECO:0000256" key="11">
    <source>
        <dbReference type="SAM" id="MobiDB-lite"/>
    </source>
</evidence>
<feature type="transmembrane region" description="Helical" evidence="12">
    <location>
        <begin position="196"/>
        <end position="218"/>
    </location>
</feature>
<evidence type="ECO:0000256" key="10">
    <source>
        <dbReference type="ARBA" id="ARBA00023136"/>
    </source>
</evidence>
<feature type="transmembrane region" description="Helical" evidence="12">
    <location>
        <begin position="238"/>
        <end position="260"/>
    </location>
</feature>
<dbReference type="GO" id="GO:0004222">
    <property type="term" value="F:metalloendopeptidase activity"/>
    <property type="evidence" value="ECO:0007669"/>
    <property type="project" value="InterPro"/>
</dbReference>
<dbReference type="Pfam" id="PF01435">
    <property type="entry name" value="Peptidase_M48"/>
    <property type="match status" value="1"/>
</dbReference>
<evidence type="ECO:0000256" key="7">
    <source>
        <dbReference type="ARBA" id="ARBA00022833"/>
    </source>
</evidence>
<evidence type="ECO:0000256" key="8">
    <source>
        <dbReference type="ARBA" id="ARBA00022989"/>
    </source>
</evidence>
<evidence type="ECO:0000313" key="15">
    <source>
        <dbReference type="Proteomes" id="UP000787472"/>
    </source>
</evidence>
<dbReference type="InterPro" id="IPR001915">
    <property type="entry name" value="Peptidase_M48"/>
</dbReference>
<evidence type="ECO:0000256" key="12">
    <source>
        <dbReference type="SAM" id="Phobius"/>
    </source>
</evidence>
<evidence type="ECO:0000256" key="2">
    <source>
        <dbReference type="ARBA" id="ARBA00022475"/>
    </source>
</evidence>
<evidence type="ECO:0000256" key="4">
    <source>
        <dbReference type="ARBA" id="ARBA00022692"/>
    </source>
</evidence>
<dbReference type="AlphaFoldDB" id="A0A9E5MG66"/>
<dbReference type="GO" id="GO:0046872">
    <property type="term" value="F:metal ion binding"/>
    <property type="evidence" value="ECO:0007669"/>
    <property type="project" value="UniProtKB-KW"/>
</dbReference>
<keyword evidence="10 12" id="KW-0472">Membrane</keyword>
<evidence type="ECO:0000256" key="6">
    <source>
        <dbReference type="ARBA" id="ARBA00022801"/>
    </source>
</evidence>
<evidence type="ECO:0000256" key="5">
    <source>
        <dbReference type="ARBA" id="ARBA00022723"/>
    </source>
</evidence>
<name>A0A9E5MG66_9GAMM</name>
<keyword evidence="7" id="KW-0862">Zinc</keyword>
<dbReference type="PANTHER" id="PTHR43221">
    <property type="entry name" value="PROTEASE HTPX"/>
    <property type="match status" value="1"/>
</dbReference>
<keyword evidence="15" id="KW-1185">Reference proteome</keyword>
<dbReference type="Proteomes" id="UP000787472">
    <property type="component" value="Unassembled WGS sequence"/>
</dbReference>
<keyword evidence="2" id="KW-1003">Cell membrane</keyword>
<dbReference type="RefSeq" id="WP_167181153.1">
    <property type="nucleotide sequence ID" value="NZ_JAAONZ010000001.1"/>
</dbReference>
<evidence type="ECO:0000256" key="9">
    <source>
        <dbReference type="ARBA" id="ARBA00023049"/>
    </source>
</evidence>
<protein>
    <submittedName>
        <fullName evidence="14">M48 family metallopeptidase</fullName>
    </submittedName>
</protein>
<sequence>MNFFEHQDQARKNTTRLIVFFSLAVLSLIAITTVFVSGLLYYFDLQNQKRHAPLQNMDGNVTGILQILSWDLVAGIALVVITVVLIGSLYKLMQLSGGGEKVAESLGGKRLQPNTSDPSERKLLNVVEEMAIASGTPVPPVFLLEEAGVNAFAAGYDANDAVIGVTRGCMELLDREELQGVIAHEFSHILHGDMRINIRLIGILHGILIIGLLGSILMRSGMYSSMSHVRSKDKNGTGIMAVGLGLVVIGYAGTFFGKLIKAAVSRQREFLADASAVQFTRNPNGISQALQKIGGYSRAAEIRHPNAEEFSHMYFGEAVLASMNSMMATHPPLETRIKRITPNWKGEYIRVTGFDSDRQPLNSGNEATSSFSAHSPHSAPQPHSESHPAPSDQGHSSHTVTGTSVHDVFLDNIGNPSPGHLNKARQLLKELPAQLQDAAHDPFAARAIIYSLLMQSETADEQWQQLQQRAHPVVYKLTQELQATVAQLPREQRLPLFILSIPALKTLSAPQYQVFKENLVALIKADRKVDTFEWALYRMLVNALETQTSHHTARATIQQLGVPCQQLISTLATAGHTEPALAEAAYNTTMKELKLANLPLLGDGQISFPMLDGALQQLQMLKPLQKPALLKAMITCIQHDGTVDPQEYELFRAIADCLDCPVPPML</sequence>
<proteinExistence type="predicted"/>
<keyword evidence="9" id="KW-0482">Metalloprotease</keyword>
<dbReference type="CDD" id="cd07340">
    <property type="entry name" value="M48B_Htpx_like"/>
    <property type="match status" value="1"/>
</dbReference>
<comment type="cofactor">
    <cofactor evidence="1">
        <name>Zn(2+)</name>
        <dbReference type="ChEBI" id="CHEBI:29105"/>
    </cofactor>
</comment>
<organism evidence="14 15">
    <name type="scientific">Pseudomaricurvus hydrocarbonicus</name>
    <dbReference type="NCBI Taxonomy" id="1470433"/>
    <lineage>
        <taxon>Bacteria</taxon>
        <taxon>Pseudomonadati</taxon>
        <taxon>Pseudomonadota</taxon>
        <taxon>Gammaproteobacteria</taxon>
        <taxon>Cellvibrionales</taxon>
        <taxon>Cellvibrionaceae</taxon>
        <taxon>Pseudomaricurvus</taxon>
    </lineage>
</organism>
<dbReference type="InterPro" id="IPR050083">
    <property type="entry name" value="HtpX_protease"/>
</dbReference>
<keyword evidence="5" id="KW-0479">Metal-binding</keyword>
<feature type="transmembrane region" description="Helical" evidence="12">
    <location>
        <begin position="63"/>
        <end position="86"/>
    </location>
</feature>
<keyword evidence="4 12" id="KW-0812">Transmembrane</keyword>
<feature type="compositionally biased region" description="Low complexity" evidence="11">
    <location>
        <begin position="367"/>
        <end position="391"/>
    </location>
</feature>
<evidence type="ECO:0000259" key="13">
    <source>
        <dbReference type="Pfam" id="PF01435"/>
    </source>
</evidence>
<reference evidence="14" key="1">
    <citation type="submission" date="2020-03" db="EMBL/GenBank/DDBJ databases">
        <authorList>
            <person name="Guo F."/>
        </authorList>
    </citation>
    <scope>NUCLEOTIDE SEQUENCE</scope>
    <source>
        <strain evidence="14">JCM 30134</strain>
    </source>
</reference>
<accession>A0A9E5MG66</accession>
<keyword evidence="6" id="KW-0378">Hydrolase</keyword>
<dbReference type="PANTHER" id="PTHR43221:SF2">
    <property type="entry name" value="PROTEASE HTPX HOMOLOG"/>
    <property type="match status" value="1"/>
</dbReference>
<feature type="region of interest" description="Disordered" evidence="11">
    <location>
        <begin position="355"/>
        <end position="401"/>
    </location>
</feature>
<keyword evidence="3" id="KW-0645">Protease</keyword>
<dbReference type="EMBL" id="JAAONZ010000001">
    <property type="protein sequence ID" value="NHO64281.1"/>
    <property type="molecule type" value="Genomic_DNA"/>
</dbReference>
<dbReference type="Gene3D" id="3.30.2010.10">
    <property type="entry name" value="Metalloproteases ('zincins'), catalytic domain"/>
    <property type="match status" value="1"/>
</dbReference>
<comment type="caution">
    <text evidence="14">The sequence shown here is derived from an EMBL/GenBank/DDBJ whole genome shotgun (WGS) entry which is preliminary data.</text>
</comment>
<evidence type="ECO:0000313" key="14">
    <source>
        <dbReference type="EMBL" id="NHO64281.1"/>
    </source>
</evidence>
<keyword evidence="8 12" id="KW-1133">Transmembrane helix</keyword>
<dbReference type="GO" id="GO:0006508">
    <property type="term" value="P:proteolysis"/>
    <property type="evidence" value="ECO:0007669"/>
    <property type="project" value="UniProtKB-KW"/>
</dbReference>
<feature type="domain" description="Peptidase M48" evidence="13">
    <location>
        <begin position="120"/>
        <end position="341"/>
    </location>
</feature>
<evidence type="ECO:0000256" key="3">
    <source>
        <dbReference type="ARBA" id="ARBA00022670"/>
    </source>
</evidence>